<feature type="repeat" description="ANK" evidence="3">
    <location>
        <begin position="329"/>
        <end position="361"/>
    </location>
</feature>
<dbReference type="PANTHER" id="PTHR24198:SF165">
    <property type="entry name" value="ANKYRIN REPEAT-CONTAINING PROTEIN-RELATED"/>
    <property type="match status" value="1"/>
</dbReference>
<keyword evidence="2 3" id="KW-0040">ANK repeat</keyword>
<reference evidence="4" key="1">
    <citation type="journal article" date="2014" name="Genome Announc.">
        <title>Complete sequencing and chromosome-scale genome assembly of the industrial progenitor strain P2niaD18 from the penicillin producer Penicillium chrysogenum.</title>
        <authorList>
            <person name="Specht T."/>
            <person name="Dahlmann T.A."/>
            <person name="Zadra I."/>
            <person name="Kurnsteiner H."/>
            <person name="Kuck U."/>
        </authorList>
    </citation>
    <scope>NUCLEOTIDE SEQUENCE [LARGE SCALE GENOMIC DNA]</scope>
    <source>
        <strain evidence="4">P2niaD18</strain>
    </source>
</reference>
<proteinExistence type="predicted"/>
<dbReference type="InterPro" id="IPR002110">
    <property type="entry name" value="Ankyrin_rpt"/>
</dbReference>
<dbReference type="EMBL" id="CM002798">
    <property type="protein sequence ID" value="KZN92418.1"/>
    <property type="molecule type" value="Genomic_DNA"/>
</dbReference>
<dbReference type="InterPro" id="IPR036770">
    <property type="entry name" value="Ankyrin_rpt-contain_sf"/>
</dbReference>
<evidence type="ECO:0000256" key="2">
    <source>
        <dbReference type="ARBA" id="ARBA00023043"/>
    </source>
</evidence>
<evidence type="ECO:0000256" key="1">
    <source>
        <dbReference type="ARBA" id="ARBA00022737"/>
    </source>
</evidence>
<keyword evidence="1" id="KW-0677">Repeat</keyword>
<organism evidence="4">
    <name type="scientific">Penicillium chrysogenum</name>
    <name type="common">Penicillium notatum</name>
    <dbReference type="NCBI Taxonomy" id="5076"/>
    <lineage>
        <taxon>Eukaryota</taxon>
        <taxon>Fungi</taxon>
        <taxon>Dikarya</taxon>
        <taxon>Ascomycota</taxon>
        <taxon>Pezizomycotina</taxon>
        <taxon>Eurotiomycetes</taxon>
        <taxon>Eurotiomycetidae</taxon>
        <taxon>Eurotiales</taxon>
        <taxon>Aspergillaceae</taxon>
        <taxon>Penicillium</taxon>
        <taxon>Penicillium chrysogenum species complex</taxon>
    </lineage>
</organism>
<gene>
    <name evidence="4" type="ORF">EN45_025720</name>
</gene>
<dbReference type="SMART" id="SM00248">
    <property type="entry name" value="ANK"/>
    <property type="match status" value="12"/>
</dbReference>
<feature type="repeat" description="ANK" evidence="3">
    <location>
        <begin position="183"/>
        <end position="206"/>
    </location>
</feature>
<evidence type="ECO:0000256" key="3">
    <source>
        <dbReference type="PROSITE-ProRule" id="PRU00023"/>
    </source>
</evidence>
<dbReference type="SUPFAM" id="SSF48403">
    <property type="entry name" value="Ankyrin repeat"/>
    <property type="match status" value="2"/>
</dbReference>
<evidence type="ECO:0000313" key="4">
    <source>
        <dbReference type="EMBL" id="KZN92418.1"/>
    </source>
</evidence>
<dbReference type="PANTHER" id="PTHR24198">
    <property type="entry name" value="ANKYRIN REPEAT AND PROTEIN KINASE DOMAIN-CONTAINING PROTEIN"/>
    <property type="match status" value="1"/>
</dbReference>
<dbReference type="Proteomes" id="UP000076449">
    <property type="component" value="Chromosome I"/>
</dbReference>
<dbReference type="PROSITE" id="PS50088">
    <property type="entry name" value="ANK_REPEAT"/>
    <property type="match status" value="2"/>
</dbReference>
<protein>
    <submittedName>
        <fullName evidence="4">Ankyrin-1</fullName>
    </submittedName>
</protein>
<name>A0A167X4U8_PENCH</name>
<sequence>MPLLGLPLEILLWVGKFTDEKGLRTLCLTSREFNVIFRKSLFDCIDFQDSPPIHWAIEHRSLGILQHSLGWEKADINEMYSGFTPLMLATQLRYADAVDLLLSHHSVKVIQCNTLGESAFSIAVLHGSVKIVERLLNVQNVDLNNQSLDGIAPISVALTCRQTYVFQLLLSDERTNVNICDHHGQTPLHLATEIGDYGAIQMLVRNPRVDVNCFNHRQETPLLLAVKGHGRFLPIHKRLLIIEALLLSPCLNLNYQDENGRTAIWYAVSNSDLKLVELLLQQTNLDLNCADKLGQTPLAKAAANGSLDLIKVLFRQPGLHKSPSPQFTDAFPPLWSACRAGQFAAVEFLLQNSADINQISPSGTSPLEVAIIMEHVDIVHLLVSSEKSLLINDQNHCSSFTALMFASALGKVEIVKILLEHPNINVNAVDDQGRTSFWWAAAGGHYEVVQLLANRRGVKKRLKDSNGQTAYAIAEQRKHGHVMVYLRSL</sequence>
<dbReference type="PROSITE" id="PS50297">
    <property type="entry name" value="ANK_REP_REGION"/>
    <property type="match status" value="1"/>
</dbReference>
<dbReference type="Pfam" id="PF12796">
    <property type="entry name" value="Ank_2"/>
    <property type="match status" value="5"/>
</dbReference>
<accession>A0A167X4U8</accession>
<dbReference type="Gene3D" id="1.25.40.20">
    <property type="entry name" value="Ankyrin repeat-containing domain"/>
    <property type="match status" value="3"/>
</dbReference>
<dbReference type="AlphaFoldDB" id="A0A167X4U8"/>
<dbReference type="PhylomeDB" id="A0A167X4U8"/>